<dbReference type="Pfam" id="PF17802">
    <property type="entry name" value="SpaA"/>
    <property type="match status" value="1"/>
</dbReference>
<keyword evidence="4 8" id="KW-0732">Signal</keyword>
<gene>
    <name evidence="13" type="ORF">IV49_GL000363</name>
</gene>
<dbReference type="Proteomes" id="UP000051841">
    <property type="component" value="Unassembled WGS sequence"/>
</dbReference>
<name>A0A0R2HAZ4_9FIRM</name>
<feature type="domain" description="Collagen binding" evidence="9">
    <location>
        <begin position="183"/>
        <end position="302"/>
    </location>
</feature>
<dbReference type="Gene3D" id="2.60.40.1280">
    <property type="match status" value="1"/>
</dbReference>
<evidence type="ECO:0000256" key="1">
    <source>
        <dbReference type="ARBA" id="ARBA00004168"/>
    </source>
</evidence>
<dbReference type="InterPro" id="IPR008966">
    <property type="entry name" value="Adhesion_dom_sf"/>
</dbReference>
<dbReference type="Gene3D" id="2.60.40.740">
    <property type="match status" value="1"/>
</dbReference>
<dbReference type="CDD" id="cd00222">
    <property type="entry name" value="CollagenBindB"/>
    <property type="match status" value="1"/>
</dbReference>
<accession>A0A0R2HAZ4</accession>
<evidence type="ECO:0000259" key="10">
    <source>
        <dbReference type="Pfam" id="PF05738"/>
    </source>
</evidence>
<keyword evidence="7" id="KW-0812">Transmembrane</keyword>
<evidence type="ECO:0000256" key="8">
    <source>
        <dbReference type="SAM" id="SignalP"/>
    </source>
</evidence>
<dbReference type="InterPro" id="IPR008456">
    <property type="entry name" value="Collagen-bd_dom"/>
</dbReference>
<dbReference type="Pfam" id="PF05738">
    <property type="entry name" value="Cna_B"/>
    <property type="match status" value="1"/>
</dbReference>
<comment type="caution">
    <text evidence="13">The sequence shown here is derived from an EMBL/GenBank/DDBJ whole genome shotgun (WGS) entry which is preliminary data.</text>
</comment>
<dbReference type="PATRIC" id="fig|1410657.5.peg.384"/>
<evidence type="ECO:0000256" key="3">
    <source>
        <dbReference type="ARBA" id="ARBA00022525"/>
    </source>
</evidence>
<evidence type="ECO:0000259" key="9">
    <source>
        <dbReference type="Pfam" id="PF05737"/>
    </source>
</evidence>
<feature type="compositionally biased region" description="Low complexity" evidence="6">
    <location>
        <begin position="501"/>
        <end position="527"/>
    </location>
</feature>
<dbReference type="InterPro" id="IPR041171">
    <property type="entry name" value="SDR_Ig"/>
</dbReference>
<keyword evidence="3" id="KW-0964">Secreted</keyword>
<evidence type="ECO:0000256" key="2">
    <source>
        <dbReference type="ARBA" id="ARBA00022512"/>
    </source>
</evidence>
<dbReference type="InterPro" id="IPR008454">
    <property type="entry name" value="Collagen-bd_Cna-like_B-typ_dom"/>
</dbReference>
<evidence type="ECO:0000256" key="6">
    <source>
        <dbReference type="SAM" id="MobiDB-lite"/>
    </source>
</evidence>
<evidence type="ECO:0000256" key="5">
    <source>
        <dbReference type="ARBA" id="ARBA00023088"/>
    </source>
</evidence>
<dbReference type="GO" id="GO:0007155">
    <property type="term" value="P:cell adhesion"/>
    <property type="evidence" value="ECO:0007669"/>
    <property type="project" value="InterPro"/>
</dbReference>
<protein>
    <submittedName>
        <fullName evidence="13">LPXTG-motif cell wall anchor domain-containing protein</fullName>
    </submittedName>
</protein>
<dbReference type="Gene3D" id="2.60.40.10">
    <property type="entry name" value="Immunoglobulins"/>
    <property type="match status" value="1"/>
</dbReference>
<evidence type="ECO:0000313" key="13">
    <source>
        <dbReference type="EMBL" id="KRN50233.1"/>
    </source>
</evidence>
<dbReference type="EMBL" id="JQBL01000012">
    <property type="protein sequence ID" value="KRN50233.1"/>
    <property type="molecule type" value="Genomic_DNA"/>
</dbReference>
<feature type="domain" description="CNA-B" evidence="10">
    <location>
        <begin position="419"/>
        <end position="500"/>
    </location>
</feature>
<feature type="chain" id="PRO_5006417665" evidence="8">
    <location>
        <begin position="26"/>
        <end position="573"/>
    </location>
</feature>
<evidence type="ECO:0000259" key="11">
    <source>
        <dbReference type="Pfam" id="PF17802"/>
    </source>
</evidence>
<dbReference type="SUPFAM" id="SSF49401">
    <property type="entry name" value="Bacterial adhesins"/>
    <property type="match status" value="2"/>
</dbReference>
<organism evidence="13 14">
    <name type="scientific">Kandleria vitulina DSM 20405</name>
    <dbReference type="NCBI Taxonomy" id="1410657"/>
    <lineage>
        <taxon>Bacteria</taxon>
        <taxon>Bacillati</taxon>
        <taxon>Bacillota</taxon>
        <taxon>Erysipelotrichia</taxon>
        <taxon>Erysipelotrichales</taxon>
        <taxon>Coprobacillaceae</taxon>
        <taxon>Kandleria</taxon>
    </lineage>
</organism>
<dbReference type="GO" id="GO:0005518">
    <property type="term" value="F:collagen binding"/>
    <property type="evidence" value="ECO:0007669"/>
    <property type="project" value="InterPro"/>
</dbReference>
<dbReference type="Pfam" id="PF05737">
    <property type="entry name" value="Collagen_bind"/>
    <property type="match status" value="1"/>
</dbReference>
<dbReference type="InterPro" id="IPR013783">
    <property type="entry name" value="Ig-like_fold"/>
</dbReference>
<feature type="transmembrane region" description="Helical" evidence="7">
    <location>
        <begin position="550"/>
        <end position="568"/>
    </location>
</feature>
<evidence type="ECO:0000256" key="7">
    <source>
        <dbReference type="SAM" id="Phobius"/>
    </source>
</evidence>
<evidence type="ECO:0000313" key="14">
    <source>
        <dbReference type="Proteomes" id="UP000051841"/>
    </source>
</evidence>
<keyword evidence="7" id="KW-1133">Transmembrane helix</keyword>
<dbReference type="Pfam" id="PF17961">
    <property type="entry name" value="Big_8"/>
    <property type="match status" value="1"/>
</dbReference>
<feature type="domain" description="SDR-like Ig" evidence="12">
    <location>
        <begin position="55"/>
        <end position="153"/>
    </location>
</feature>
<keyword evidence="7" id="KW-0472">Membrane</keyword>
<feature type="domain" description="SpaA-like prealbumin fold" evidence="11">
    <location>
        <begin position="327"/>
        <end position="413"/>
    </location>
</feature>
<reference evidence="13 14" key="1">
    <citation type="journal article" date="2015" name="Genome Announc.">
        <title>Expanding the biotechnology potential of lactobacilli through comparative genomics of 213 strains and associated genera.</title>
        <authorList>
            <person name="Sun Z."/>
            <person name="Harris H.M."/>
            <person name="McCann A."/>
            <person name="Guo C."/>
            <person name="Argimon S."/>
            <person name="Zhang W."/>
            <person name="Yang X."/>
            <person name="Jeffery I.B."/>
            <person name="Cooney J.C."/>
            <person name="Kagawa T.F."/>
            <person name="Liu W."/>
            <person name="Song Y."/>
            <person name="Salvetti E."/>
            <person name="Wrobel A."/>
            <person name="Rasinkangas P."/>
            <person name="Parkhill J."/>
            <person name="Rea M.C."/>
            <person name="O'Sullivan O."/>
            <person name="Ritari J."/>
            <person name="Douillard F.P."/>
            <person name="Paul Ross R."/>
            <person name="Yang R."/>
            <person name="Briner A.E."/>
            <person name="Felis G.E."/>
            <person name="de Vos W.M."/>
            <person name="Barrangou R."/>
            <person name="Klaenhammer T.R."/>
            <person name="Caufield P.W."/>
            <person name="Cui Y."/>
            <person name="Zhang H."/>
            <person name="O'Toole P.W."/>
        </authorList>
    </citation>
    <scope>NUCLEOTIDE SEQUENCE [LARGE SCALE GENOMIC DNA]</scope>
    <source>
        <strain evidence="13 14">DSM 20405</strain>
    </source>
</reference>
<dbReference type="InterPro" id="IPR041033">
    <property type="entry name" value="SpaA_PFL_dom_1"/>
</dbReference>
<keyword evidence="2" id="KW-0134">Cell wall</keyword>
<dbReference type="InterPro" id="IPR011252">
    <property type="entry name" value="Fibrogen-bd_dom1"/>
</dbReference>
<sequence length="573" mass="63824">MKKKYFLSMMLSFLVALGFITPISASSKEVKTDITQFRILNWTKKEASAVYETNIFYLSMDWDASAHGANLHEGDYFDITLPDQMIFPTDSSHTDFHLYANDGKTIIGNAHVTPYTSGGGKVRVTFTDYVNDRYNVKGNIYLAAHFDTKEIKVGEENTFEITVNGKVSSKTIKITGPTELKNEVLCKWGSKDMDPTRANWSMRINHCKRTLDDATLTDTLGDSGEAYIKDSFKLYEVEFNAKGGIVSRKTVTTENKLSFSEDCSSFTLHLGKMEGTSYYLTYKSTYTPSTLLQNKATLKSEKDIWVHKAGYRSSDAGGNGDGDLTNKIKIIKVDANNGETRLKDATFVIKNVKTGKTYELTTDEDGEAISQKLVSGEYTIEETKAPTGYIKNDKVLTVNLNDGSAVIKTITNEAIKTSVKVTKKWNGEKKDSVTVNLLADGEKVKSVTLNEENKWTYTFDDIPEYKNGKKIEYTVEEEPVEGYTTEISGDQEEGYVITNTENFENGNENGPKAETGNNTGEGTTANETNKKAKHGKVSQSVAETGDHTEILFIEMLFIVSAGVLLFIYRKTKN</sequence>
<evidence type="ECO:0000259" key="12">
    <source>
        <dbReference type="Pfam" id="PF17961"/>
    </source>
</evidence>
<dbReference type="Gene3D" id="2.60.40.1140">
    <property type="entry name" value="Collagen-binding surface protein Cna, B-type domain"/>
    <property type="match status" value="1"/>
</dbReference>
<dbReference type="SUPFAM" id="SSF49478">
    <property type="entry name" value="Cna protein B-type domain"/>
    <property type="match status" value="2"/>
</dbReference>
<proteinExistence type="predicted"/>
<feature type="signal peptide" evidence="8">
    <location>
        <begin position="1"/>
        <end position="25"/>
    </location>
</feature>
<dbReference type="AlphaFoldDB" id="A0A0R2HAZ4"/>
<dbReference type="RefSeq" id="WP_051654391.1">
    <property type="nucleotide sequence ID" value="NZ_JNKN01000013.1"/>
</dbReference>
<comment type="subcellular location">
    <subcellularLocation>
        <location evidence="1">Secreted</location>
        <location evidence="1">Cell wall</location>
        <topology evidence="1">Peptidoglycan-anchor</topology>
    </subcellularLocation>
</comment>
<keyword evidence="5" id="KW-0572">Peptidoglycan-anchor</keyword>
<feature type="region of interest" description="Disordered" evidence="6">
    <location>
        <begin position="501"/>
        <end position="540"/>
    </location>
</feature>
<keyword evidence="14" id="KW-1185">Reference proteome</keyword>
<evidence type="ECO:0000256" key="4">
    <source>
        <dbReference type="ARBA" id="ARBA00022729"/>
    </source>
</evidence>